<dbReference type="GO" id="GO:0016567">
    <property type="term" value="P:protein ubiquitination"/>
    <property type="evidence" value="ECO:0007669"/>
    <property type="project" value="TreeGrafter"/>
</dbReference>
<protein>
    <recommendedName>
        <fullName evidence="12">SMAD/FHA domain-containing protein</fullName>
    </recommendedName>
</protein>
<evidence type="ECO:0000256" key="7">
    <source>
        <dbReference type="SAM" id="MobiDB-lite"/>
    </source>
</evidence>
<dbReference type="Pfam" id="PF00498">
    <property type="entry name" value="FHA"/>
    <property type="match status" value="1"/>
</dbReference>
<feature type="compositionally biased region" description="Low complexity" evidence="7">
    <location>
        <begin position="725"/>
        <end position="754"/>
    </location>
</feature>
<dbReference type="GO" id="GO:0006511">
    <property type="term" value="P:ubiquitin-dependent protein catabolic process"/>
    <property type="evidence" value="ECO:0007669"/>
    <property type="project" value="TreeGrafter"/>
</dbReference>
<accession>A0A1X2IWL0</accession>
<gene>
    <name evidence="10" type="ORF">BCR42DRAFT_404789</name>
</gene>
<dbReference type="PANTHER" id="PTHR15067:SF7">
    <property type="entry name" value="E3 UBIQUITIN-PROTEIN LIGASE DMA1-RELATED"/>
    <property type="match status" value="1"/>
</dbReference>
<keyword evidence="4" id="KW-0833">Ubl conjugation pathway</keyword>
<dbReference type="PROSITE" id="PS50089">
    <property type="entry name" value="ZF_RING_2"/>
    <property type="match status" value="1"/>
</dbReference>
<dbReference type="STRING" id="90262.A0A1X2IWL0"/>
<proteinExistence type="predicted"/>
<keyword evidence="2" id="KW-0479">Metal-binding</keyword>
<keyword evidence="11" id="KW-1185">Reference proteome</keyword>
<feature type="compositionally biased region" description="Basic and acidic residues" evidence="7">
    <location>
        <begin position="502"/>
        <end position="522"/>
    </location>
</feature>
<evidence type="ECO:0000256" key="6">
    <source>
        <dbReference type="PROSITE-ProRule" id="PRU00175"/>
    </source>
</evidence>
<evidence type="ECO:0000259" key="9">
    <source>
        <dbReference type="PROSITE" id="PS50089"/>
    </source>
</evidence>
<dbReference type="SUPFAM" id="SSF49879">
    <property type="entry name" value="SMAD/FHA domain"/>
    <property type="match status" value="1"/>
</dbReference>
<evidence type="ECO:0000256" key="5">
    <source>
        <dbReference type="ARBA" id="ARBA00022833"/>
    </source>
</evidence>
<sequence>MGDALCLMFVPPTTDDDEHYPVTTAATTTTTAAAATTGERSSFRRSLNLSNGAFGLRRFSRSVFNEPTPASSASNNNTSHRRSTLATAVPNSNKLHVRIVPNIENPSRSLIFDIFDRDLEPAVYIKIGRFTDRSHSTNHMSFKSKVVSRAHCELWVENEKLFVRDTKSSSGTFLNHIRISPPNQESLPYEIKDGDIVQLGVDYQGGVEEIYRSVKMRFEVNRSRRQRPVSFNLAAFQNIRSLTNGSALAGGVGTGAGTTAASPPNGNQIQDQTASESEPMPLNPSSLPPSLPASTPMISAQDGLHGNAYTEQQQQQQQQQQQYLTSTPATTEPTTASSSNPEPTCGMNDLEECCICLYSLAPHQALFVSPCAHTYHYKCIRPLLESYPGFQCPICRTYSDLDANINLESHEIMEKYGLRRHSTIIDPTSAMTCITTTTATNVTQQQHDGHPLAENSTAQHNPPTVVHSTNDRSISNTSASQPQLALDIDDDMAPLTNLPTLEHMDDNTRRTLSESSARDRRQTLVVEDTAVSTTEPAQHVNNDSRGSSSNNNNNNNNSETEANDHNLPQSTTLDNHIVEDLLETQDIPTSQDPTQNRRSVVVDDNVQVNPHTTVDDMDDTAPQQLSHSSTSSPSTEQHEHQQQRRVNASGFVEKLKMVLFEKRKSSVIVAPRERKRTNRPRPLSYPHFLRRHYDEDEDEGDSDGHTDDEANYSNDNGVDDAYVAHQSTNSSHSNNQLGNNSSSVSASQNLSRQSTTHLAEIEEEEYPWHHHFSQYQPMSIDG</sequence>
<feature type="domain" description="RING-type" evidence="9">
    <location>
        <begin position="353"/>
        <end position="396"/>
    </location>
</feature>
<dbReference type="InterPro" id="IPR008984">
    <property type="entry name" value="SMAD_FHA_dom_sf"/>
</dbReference>
<dbReference type="GO" id="GO:0032153">
    <property type="term" value="C:cell division site"/>
    <property type="evidence" value="ECO:0007669"/>
    <property type="project" value="TreeGrafter"/>
</dbReference>
<comment type="caution">
    <text evidence="10">The sequence shown here is derived from an EMBL/GenBank/DDBJ whole genome shotgun (WGS) entry which is preliminary data.</text>
</comment>
<dbReference type="PROSITE" id="PS50006">
    <property type="entry name" value="FHA_DOMAIN"/>
    <property type="match status" value="1"/>
</dbReference>
<feature type="compositionally biased region" description="Low complexity" evidence="7">
    <location>
        <begin position="622"/>
        <end position="635"/>
    </location>
</feature>
<evidence type="ECO:0008006" key="12">
    <source>
        <dbReference type="Google" id="ProtNLM"/>
    </source>
</evidence>
<dbReference type="AlphaFoldDB" id="A0A1X2IWL0"/>
<evidence type="ECO:0000256" key="4">
    <source>
        <dbReference type="ARBA" id="ARBA00022786"/>
    </source>
</evidence>
<keyword evidence="3 6" id="KW-0863">Zinc-finger</keyword>
<keyword evidence="5" id="KW-0862">Zinc</keyword>
<dbReference type="OrthoDB" id="687730at2759"/>
<evidence type="ECO:0000256" key="1">
    <source>
        <dbReference type="ARBA" id="ARBA00022679"/>
    </source>
</evidence>
<feature type="region of interest" description="Disordered" evidence="7">
    <location>
        <begin position="694"/>
        <end position="782"/>
    </location>
</feature>
<dbReference type="SMART" id="SM00184">
    <property type="entry name" value="RING"/>
    <property type="match status" value="1"/>
</dbReference>
<dbReference type="Gene3D" id="2.60.200.20">
    <property type="match status" value="1"/>
</dbReference>
<dbReference type="GO" id="GO:0000151">
    <property type="term" value="C:ubiquitin ligase complex"/>
    <property type="evidence" value="ECO:0007669"/>
    <property type="project" value="TreeGrafter"/>
</dbReference>
<dbReference type="InterPro" id="IPR013083">
    <property type="entry name" value="Znf_RING/FYVE/PHD"/>
</dbReference>
<dbReference type="Gene3D" id="3.30.40.10">
    <property type="entry name" value="Zinc/RING finger domain, C3HC4 (zinc finger)"/>
    <property type="match status" value="1"/>
</dbReference>
<organism evidence="10 11">
    <name type="scientific">Absidia repens</name>
    <dbReference type="NCBI Taxonomy" id="90262"/>
    <lineage>
        <taxon>Eukaryota</taxon>
        <taxon>Fungi</taxon>
        <taxon>Fungi incertae sedis</taxon>
        <taxon>Mucoromycota</taxon>
        <taxon>Mucoromycotina</taxon>
        <taxon>Mucoromycetes</taxon>
        <taxon>Mucorales</taxon>
        <taxon>Cunninghamellaceae</taxon>
        <taxon>Absidia</taxon>
    </lineage>
</organism>
<feature type="region of interest" description="Disordered" evidence="7">
    <location>
        <begin position="254"/>
        <end position="343"/>
    </location>
</feature>
<dbReference type="GO" id="GO:0005829">
    <property type="term" value="C:cytosol"/>
    <property type="evidence" value="ECO:0007669"/>
    <property type="project" value="TreeGrafter"/>
</dbReference>
<evidence type="ECO:0000313" key="11">
    <source>
        <dbReference type="Proteomes" id="UP000193560"/>
    </source>
</evidence>
<dbReference type="PANTHER" id="PTHR15067">
    <property type="entry name" value="E3 UBIQUITIN-PROTEIN LIGASE RNF8"/>
    <property type="match status" value="1"/>
</dbReference>
<feature type="region of interest" description="Disordered" evidence="7">
    <location>
        <begin position="585"/>
        <end position="646"/>
    </location>
</feature>
<feature type="compositionally biased region" description="Low complexity" evidence="7">
    <location>
        <begin position="275"/>
        <end position="285"/>
    </location>
</feature>
<evidence type="ECO:0000256" key="3">
    <source>
        <dbReference type="ARBA" id="ARBA00022771"/>
    </source>
</evidence>
<feature type="compositionally biased region" description="Polar residues" evidence="7">
    <location>
        <begin position="773"/>
        <end position="782"/>
    </location>
</feature>
<feature type="compositionally biased region" description="Polar residues" evidence="7">
    <location>
        <begin position="586"/>
        <end position="598"/>
    </location>
</feature>
<evidence type="ECO:0000313" key="10">
    <source>
        <dbReference type="EMBL" id="ORZ23449.1"/>
    </source>
</evidence>
<feature type="compositionally biased region" description="Polar residues" evidence="7">
    <location>
        <begin position="262"/>
        <end position="274"/>
    </location>
</feature>
<feature type="domain" description="FHA" evidence="8">
    <location>
        <begin position="125"/>
        <end position="179"/>
    </location>
</feature>
<feature type="compositionally biased region" description="Polar residues" evidence="7">
    <location>
        <begin position="454"/>
        <end position="480"/>
    </location>
</feature>
<feature type="compositionally biased region" description="Polar residues" evidence="7">
    <location>
        <begin position="530"/>
        <end position="540"/>
    </location>
</feature>
<dbReference type="Proteomes" id="UP000193560">
    <property type="component" value="Unassembled WGS sequence"/>
</dbReference>
<feature type="compositionally biased region" description="Low complexity" evidence="7">
    <location>
        <begin position="541"/>
        <end position="558"/>
    </location>
</feature>
<reference evidence="10 11" key="1">
    <citation type="submission" date="2016-07" db="EMBL/GenBank/DDBJ databases">
        <title>Pervasive Adenine N6-methylation of Active Genes in Fungi.</title>
        <authorList>
            <consortium name="DOE Joint Genome Institute"/>
            <person name="Mondo S.J."/>
            <person name="Dannebaum R.O."/>
            <person name="Kuo R.C."/>
            <person name="Labutti K."/>
            <person name="Haridas S."/>
            <person name="Kuo A."/>
            <person name="Salamov A."/>
            <person name="Ahrendt S.R."/>
            <person name="Lipzen A."/>
            <person name="Sullivan W."/>
            <person name="Andreopoulos W.B."/>
            <person name="Clum A."/>
            <person name="Lindquist E."/>
            <person name="Daum C."/>
            <person name="Ramamoorthy G.K."/>
            <person name="Gryganskyi A."/>
            <person name="Culley D."/>
            <person name="Magnuson J.K."/>
            <person name="James T.Y."/>
            <person name="O'Malley M.A."/>
            <person name="Stajich J.E."/>
            <person name="Spatafora J.W."/>
            <person name="Visel A."/>
            <person name="Grigoriev I.V."/>
        </authorList>
    </citation>
    <scope>NUCLEOTIDE SEQUENCE [LARGE SCALE GENOMIC DNA]</scope>
    <source>
        <strain evidence="10 11">NRRL 1336</strain>
    </source>
</reference>
<dbReference type="Pfam" id="PF17123">
    <property type="entry name" value="zf-RING_11"/>
    <property type="match status" value="1"/>
</dbReference>
<dbReference type="GO" id="GO:0061630">
    <property type="term" value="F:ubiquitin protein ligase activity"/>
    <property type="evidence" value="ECO:0007669"/>
    <property type="project" value="TreeGrafter"/>
</dbReference>
<dbReference type="SUPFAM" id="SSF57850">
    <property type="entry name" value="RING/U-box"/>
    <property type="match status" value="1"/>
</dbReference>
<keyword evidence="1" id="KW-0808">Transferase</keyword>
<dbReference type="InterPro" id="IPR000253">
    <property type="entry name" value="FHA_dom"/>
</dbReference>
<feature type="compositionally biased region" description="Low complexity" evidence="7">
    <location>
        <begin position="312"/>
        <end position="343"/>
    </location>
</feature>
<dbReference type="InterPro" id="IPR001841">
    <property type="entry name" value="Znf_RING"/>
</dbReference>
<name>A0A1X2IWL0_9FUNG</name>
<dbReference type="GO" id="GO:0008270">
    <property type="term" value="F:zinc ion binding"/>
    <property type="evidence" value="ECO:0007669"/>
    <property type="project" value="UniProtKB-KW"/>
</dbReference>
<evidence type="ECO:0000259" key="8">
    <source>
        <dbReference type="PROSITE" id="PS50006"/>
    </source>
</evidence>
<feature type="region of interest" description="Disordered" evidence="7">
    <location>
        <begin position="495"/>
        <end position="570"/>
    </location>
</feature>
<evidence type="ECO:0000256" key="2">
    <source>
        <dbReference type="ARBA" id="ARBA00022723"/>
    </source>
</evidence>
<feature type="region of interest" description="Disordered" evidence="7">
    <location>
        <begin position="442"/>
        <end position="480"/>
    </location>
</feature>
<dbReference type="EMBL" id="MCGE01000003">
    <property type="protein sequence ID" value="ORZ23449.1"/>
    <property type="molecule type" value="Genomic_DNA"/>
</dbReference>
<dbReference type="SMART" id="SM00240">
    <property type="entry name" value="FHA"/>
    <property type="match status" value="1"/>
</dbReference>